<proteinExistence type="predicted"/>
<evidence type="ECO:0000313" key="5">
    <source>
        <dbReference type="Proteomes" id="UP000000600"/>
    </source>
</evidence>
<dbReference type="Pfam" id="PF13432">
    <property type="entry name" value="TPR_16"/>
    <property type="match status" value="1"/>
</dbReference>
<dbReference type="InParanoid" id="A0BQB1"/>
<dbReference type="HOGENOM" id="CLU_036676_1_0_1"/>
<organism evidence="4 5">
    <name type="scientific">Paramecium tetraurelia</name>
    <dbReference type="NCBI Taxonomy" id="5888"/>
    <lineage>
        <taxon>Eukaryota</taxon>
        <taxon>Sar</taxon>
        <taxon>Alveolata</taxon>
        <taxon>Ciliophora</taxon>
        <taxon>Intramacronucleata</taxon>
        <taxon>Oligohymenophorea</taxon>
        <taxon>Peniculida</taxon>
        <taxon>Parameciidae</taxon>
        <taxon>Paramecium</taxon>
    </lineage>
</organism>
<dbReference type="Gene3D" id="1.25.40.10">
    <property type="entry name" value="Tetratricopeptide repeat domain"/>
    <property type="match status" value="2"/>
</dbReference>
<dbReference type="PANTHER" id="PTHR44943">
    <property type="entry name" value="CELLULOSE SYNTHASE OPERON PROTEIN C"/>
    <property type="match status" value="1"/>
</dbReference>
<name>A0BQB1_PARTE</name>
<dbReference type="CDD" id="cd19774">
    <property type="entry name" value="Bbox2_TRIM23_C-IX_rpt2"/>
    <property type="match status" value="1"/>
</dbReference>
<dbReference type="PROSITE" id="PS50005">
    <property type="entry name" value="TPR"/>
    <property type="match status" value="3"/>
</dbReference>
<keyword evidence="2 3" id="KW-0802">TPR repeat</keyword>
<feature type="repeat" description="TPR" evidence="3">
    <location>
        <begin position="197"/>
        <end position="230"/>
    </location>
</feature>
<dbReference type="SUPFAM" id="SSF81901">
    <property type="entry name" value="HCP-like"/>
    <property type="match status" value="1"/>
</dbReference>
<feature type="repeat" description="TPR" evidence="3">
    <location>
        <begin position="349"/>
        <end position="382"/>
    </location>
</feature>
<dbReference type="OrthoDB" id="66906at2759"/>
<dbReference type="SUPFAM" id="SSF48452">
    <property type="entry name" value="TPR-like"/>
    <property type="match status" value="1"/>
</dbReference>
<dbReference type="InterPro" id="IPR051685">
    <property type="entry name" value="Ycf3/AcsC/BcsC/TPR_MFPF"/>
</dbReference>
<keyword evidence="1" id="KW-0677">Repeat</keyword>
<protein>
    <submittedName>
        <fullName evidence="4">Uncharacterized protein</fullName>
    </submittedName>
</protein>
<dbReference type="STRING" id="5888.A0BQB1"/>
<keyword evidence="5" id="KW-1185">Reference proteome</keyword>
<dbReference type="Proteomes" id="UP000000600">
    <property type="component" value="Unassembled WGS sequence"/>
</dbReference>
<dbReference type="InterPro" id="IPR011990">
    <property type="entry name" value="TPR-like_helical_dom_sf"/>
</dbReference>
<evidence type="ECO:0000256" key="3">
    <source>
        <dbReference type="PROSITE-ProRule" id="PRU00339"/>
    </source>
</evidence>
<gene>
    <name evidence="4" type="ORF">GSPATT00030957001</name>
</gene>
<dbReference type="AlphaFoldDB" id="A0BQB1"/>
<dbReference type="GeneID" id="5013910"/>
<dbReference type="InterPro" id="IPR019734">
    <property type="entry name" value="TPR_rpt"/>
</dbReference>
<feature type="repeat" description="TPR" evidence="3">
    <location>
        <begin position="383"/>
        <end position="416"/>
    </location>
</feature>
<evidence type="ECO:0000313" key="4">
    <source>
        <dbReference type="EMBL" id="CAK60728.1"/>
    </source>
</evidence>
<sequence length="454" mass="52630">MRMFSYNCIEQIHKNHQIDFYCFNPDCQDRKLFCLECLQSGMHLGHAHKLDDIDRHRIKIYDKCKALIDQLNDYKLHILNFLELLTKTLQQKFQTPPKSNYSFDQLESYINTLLDFETNQSQVENKVIKYLLKSQSNIQDVIIQLEVKERLHYQAPSTSLQRVRDLQRQSTQLFQNNELQKAQDILDQTLDLDPNNPTSLALQGNLLLSKAKYTEAYNIFSKLNKIDPNHIQGLNGLGMHTFISGDSLRAIKNCSVALEEYKKVLALDSLNVQALIGKAYCLGQKQKFQKAQQIYDQILFKEPANVQAIFGQGIFVNKITKAELLRIKEKFDEAITLYDKALSLNKNHIESLSGKGDCYRSLGKFRDAMVCLKKAEELNPLNSQTLIRIGDCLKLEEKLTEAYSYYEKALKINPLDEWSQLKMGKHSSYLKINAKTIFDLYDCEVFHILTILYQ</sequence>
<accession>A0BQB1</accession>
<dbReference type="KEGG" id="ptm:GSPATT00030957001"/>
<dbReference type="Pfam" id="PF12895">
    <property type="entry name" value="ANAPC3"/>
    <property type="match status" value="1"/>
</dbReference>
<dbReference type="PANTHER" id="PTHR44943:SF4">
    <property type="entry name" value="TPR REPEAT-CONTAINING PROTEIN MJ0798"/>
    <property type="match status" value="1"/>
</dbReference>
<dbReference type="EMBL" id="CT868009">
    <property type="protein sequence ID" value="CAK60728.1"/>
    <property type="molecule type" value="Genomic_DNA"/>
</dbReference>
<dbReference type="RefSeq" id="XP_001428126.1">
    <property type="nucleotide sequence ID" value="XM_001428089.1"/>
</dbReference>
<reference evidence="4 5" key="1">
    <citation type="journal article" date="2006" name="Nature">
        <title>Global trends of whole-genome duplications revealed by the ciliate Paramecium tetraurelia.</title>
        <authorList>
            <consortium name="Genoscope"/>
            <person name="Aury J.-M."/>
            <person name="Jaillon O."/>
            <person name="Duret L."/>
            <person name="Noel B."/>
            <person name="Jubin C."/>
            <person name="Porcel B.M."/>
            <person name="Segurens B."/>
            <person name="Daubin V."/>
            <person name="Anthouard V."/>
            <person name="Aiach N."/>
            <person name="Arnaiz O."/>
            <person name="Billaut A."/>
            <person name="Beisson J."/>
            <person name="Blanc I."/>
            <person name="Bouhouche K."/>
            <person name="Camara F."/>
            <person name="Duharcourt S."/>
            <person name="Guigo R."/>
            <person name="Gogendeau D."/>
            <person name="Katinka M."/>
            <person name="Keller A.-M."/>
            <person name="Kissmehl R."/>
            <person name="Klotz C."/>
            <person name="Koll F."/>
            <person name="Le Moue A."/>
            <person name="Lepere C."/>
            <person name="Malinsky S."/>
            <person name="Nowacki M."/>
            <person name="Nowak J.K."/>
            <person name="Plattner H."/>
            <person name="Poulain J."/>
            <person name="Ruiz F."/>
            <person name="Serrano V."/>
            <person name="Zagulski M."/>
            <person name="Dessen P."/>
            <person name="Betermier M."/>
            <person name="Weissenbach J."/>
            <person name="Scarpelli C."/>
            <person name="Schachter V."/>
            <person name="Sperling L."/>
            <person name="Meyer E."/>
            <person name="Cohen J."/>
            <person name="Wincker P."/>
        </authorList>
    </citation>
    <scope>NUCLEOTIDE SEQUENCE [LARGE SCALE GENOMIC DNA]</scope>
    <source>
        <strain evidence="4 5">Stock d4-2</strain>
    </source>
</reference>
<dbReference type="SMART" id="SM00028">
    <property type="entry name" value="TPR"/>
    <property type="match status" value="6"/>
</dbReference>
<evidence type="ECO:0000256" key="1">
    <source>
        <dbReference type="ARBA" id="ARBA00022737"/>
    </source>
</evidence>
<evidence type="ECO:0000256" key="2">
    <source>
        <dbReference type="ARBA" id="ARBA00022803"/>
    </source>
</evidence>